<evidence type="ECO:0000313" key="1">
    <source>
        <dbReference type="EMBL" id="ERG96438.1"/>
    </source>
</evidence>
<name>U1NHU1_9EURY</name>
<dbReference type="eggNOG" id="arCOG01818">
    <property type="taxonomic scope" value="Archaea"/>
</dbReference>
<dbReference type="STRING" id="1238425.J07HQW2_02917"/>
<sequence>MSTPACRGTIINALVDTDVMITRTIANGREQTYADDAAETGFDSLVEMTLETALNTFVASTLSQSQPERSLPSGATLLDVTDFSTDATAHTYAADIYVNSNNEREQHYYFEPAFHDLNSDAIDTLAVAYECLATGSIDYGSSRAPGRAVVLPLI</sequence>
<accession>U1NHU1</accession>
<dbReference type="Proteomes" id="UP000030710">
    <property type="component" value="Unassembled WGS sequence"/>
</dbReference>
<protein>
    <submittedName>
        <fullName evidence="1">Uncharacterized protein</fullName>
    </submittedName>
</protein>
<proteinExistence type="predicted"/>
<reference evidence="1 2" key="1">
    <citation type="journal article" date="2013" name="PLoS ONE">
        <title>Assembly-driven community genomics of a hypersaline microbial ecosystem.</title>
        <authorList>
            <person name="Podell S."/>
            <person name="Ugalde J.A."/>
            <person name="Narasingarao P."/>
            <person name="Banfield J.F."/>
            <person name="Heidelberg K.B."/>
            <person name="Allen E.E."/>
        </authorList>
    </citation>
    <scope>NUCLEOTIDE SEQUENCE [LARGE SCALE GENOMIC DNA]</scope>
    <source>
        <strain evidence="2">J07HQW2</strain>
    </source>
</reference>
<dbReference type="EMBL" id="KE356561">
    <property type="protein sequence ID" value="ERG96438.1"/>
    <property type="molecule type" value="Genomic_DNA"/>
</dbReference>
<organism evidence="1 2">
    <name type="scientific">Haloquadratum walsbyi J07HQW2</name>
    <dbReference type="NCBI Taxonomy" id="1238425"/>
    <lineage>
        <taxon>Archaea</taxon>
        <taxon>Methanobacteriati</taxon>
        <taxon>Methanobacteriota</taxon>
        <taxon>Stenosarchaea group</taxon>
        <taxon>Halobacteria</taxon>
        <taxon>Halobacteriales</taxon>
        <taxon>Haloferacaceae</taxon>
        <taxon>Haloquadratum</taxon>
    </lineage>
</organism>
<gene>
    <name evidence="1" type="ORF">J07HQW2_02917</name>
</gene>
<dbReference type="HOGENOM" id="CLU_1700252_0_0_2"/>
<dbReference type="RefSeq" id="WP_021055903.1">
    <property type="nucleotide sequence ID" value="NZ_KE356561.1"/>
</dbReference>
<evidence type="ECO:0000313" key="2">
    <source>
        <dbReference type="Proteomes" id="UP000030710"/>
    </source>
</evidence>
<dbReference type="AlphaFoldDB" id="U1NHU1"/>